<dbReference type="GO" id="GO:0103023">
    <property type="term" value="F:ITPase activity"/>
    <property type="evidence" value="ECO:0007669"/>
    <property type="project" value="UniProtKB-EC"/>
</dbReference>
<keyword evidence="6 11" id="KW-0546">Nucleotide metabolism</keyword>
<dbReference type="AlphaFoldDB" id="A0A9X2I448"/>
<evidence type="ECO:0000256" key="3">
    <source>
        <dbReference type="ARBA" id="ARBA00022741"/>
    </source>
</evidence>
<dbReference type="InterPro" id="IPR026533">
    <property type="entry name" value="NTPase/PRRC1"/>
</dbReference>
<organism evidence="13 14">
    <name type="scientific">Halalkalibacter alkaliphilus</name>
    <dbReference type="NCBI Taxonomy" id="2917993"/>
    <lineage>
        <taxon>Bacteria</taxon>
        <taxon>Bacillati</taxon>
        <taxon>Bacillota</taxon>
        <taxon>Bacilli</taxon>
        <taxon>Bacillales</taxon>
        <taxon>Bacillaceae</taxon>
        <taxon>Halalkalibacter</taxon>
    </lineage>
</organism>
<dbReference type="InterPro" id="IPR050299">
    <property type="entry name" value="YjjX_NTPase"/>
</dbReference>
<dbReference type="Pfam" id="PF01931">
    <property type="entry name" value="NTPase_I-T"/>
    <property type="match status" value="1"/>
</dbReference>
<dbReference type="RefSeq" id="WP_250096738.1">
    <property type="nucleotide sequence ID" value="NZ_JAKRYL010000011.1"/>
</dbReference>
<dbReference type="GO" id="GO:0009117">
    <property type="term" value="P:nucleotide metabolic process"/>
    <property type="evidence" value="ECO:0007669"/>
    <property type="project" value="UniProtKB-KW"/>
</dbReference>
<comment type="function">
    <text evidence="11">Phosphatase that hydrolyzes non-canonical purine nucleotides such as XTP and ITP to their respective diphosphate derivatives. Probably excludes non-canonical purines from DNA/RNA precursor pool, thus preventing their incorporation into DNA/RNA and avoiding chromosomal lesions.</text>
</comment>
<evidence type="ECO:0000256" key="11">
    <source>
        <dbReference type="HAMAP-Rule" id="MF_00648"/>
    </source>
</evidence>
<sequence length="173" mass="18673">MIVAIGTKNPAKVHAVQDSLIREGHTFISVKAKSGVNGQPFSDNETLKGARNRAKHALAMTGADLAFGLEGGVQETESGLLLCNWGVLSHKEGAEWIASGAKFPLPEQVANRLRQGDELGTVMADVTGNIHTRKKEGAIGIYTSGWVSRKELFAHIVRLLYGQYVTSLVQARH</sequence>
<dbReference type="PANTHER" id="PTHR34699">
    <property type="match status" value="1"/>
</dbReference>
<dbReference type="GO" id="GO:0000166">
    <property type="term" value="F:nucleotide binding"/>
    <property type="evidence" value="ECO:0007669"/>
    <property type="project" value="UniProtKB-KW"/>
</dbReference>
<comment type="cofactor">
    <cofactor evidence="1">
        <name>Mn(2+)</name>
        <dbReference type="ChEBI" id="CHEBI:29035"/>
    </cofactor>
</comment>
<keyword evidence="4 11" id="KW-0378">Hydrolase</keyword>
<dbReference type="InterPro" id="IPR002786">
    <property type="entry name" value="Non_canon_purine_NTPase"/>
</dbReference>
<comment type="caution">
    <text evidence="11">Lacks conserved residue(s) required for the propagation of feature annotation.</text>
</comment>
<proteinExistence type="inferred from homology"/>
<keyword evidence="2 11" id="KW-0479">Metal-binding</keyword>
<comment type="subunit">
    <text evidence="11">Homodimer.</text>
</comment>
<evidence type="ECO:0000256" key="7">
    <source>
        <dbReference type="ARBA" id="ARBA00023211"/>
    </source>
</evidence>
<comment type="catalytic activity">
    <reaction evidence="9 11">
        <text>XTP + H2O = XDP + phosphate + H(+)</text>
        <dbReference type="Rhea" id="RHEA:28406"/>
        <dbReference type="ChEBI" id="CHEBI:15377"/>
        <dbReference type="ChEBI" id="CHEBI:15378"/>
        <dbReference type="ChEBI" id="CHEBI:43474"/>
        <dbReference type="ChEBI" id="CHEBI:59884"/>
        <dbReference type="ChEBI" id="CHEBI:61314"/>
        <dbReference type="EC" id="3.6.1.73"/>
    </reaction>
</comment>
<protein>
    <recommendedName>
        <fullName evidence="11">Probable inosine/xanthosine triphosphatase</fullName>
        <shortName evidence="11">ITPase/XTPase</shortName>
        <ecNumber evidence="11">3.6.1.73</ecNumber>
    </recommendedName>
    <alternativeName>
        <fullName evidence="11">Non-canonical purine NTP phosphatase</fullName>
    </alternativeName>
    <alternativeName>
        <fullName evidence="11">Non-standard purine NTP phosphatase</fullName>
    </alternativeName>
    <alternativeName>
        <fullName evidence="11">Nucleoside-triphosphate phosphatase</fullName>
        <shortName evidence="11">NTPase</shortName>
    </alternativeName>
</protein>
<accession>A0A9X2I448</accession>
<keyword evidence="3 11" id="KW-0547">Nucleotide-binding</keyword>
<dbReference type="EMBL" id="JAKRYL010000011">
    <property type="protein sequence ID" value="MCL7747846.1"/>
    <property type="molecule type" value="Genomic_DNA"/>
</dbReference>
<comment type="similarity">
    <text evidence="10 11">Belongs to the YjjX NTPase family.</text>
</comment>
<evidence type="ECO:0000259" key="12">
    <source>
        <dbReference type="Pfam" id="PF01931"/>
    </source>
</evidence>
<dbReference type="EC" id="3.6.1.73" evidence="11"/>
<evidence type="ECO:0000256" key="8">
    <source>
        <dbReference type="ARBA" id="ARBA00048174"/>
    </source>
</evidence>
<evidence type="ECO:0000313" key="13">
    <source>
        <dbReference type="EMBL" id="MCL7747846.1"/>
    </source>
</evidence>
<keyword evidence="14" id="KW-1185">Reference proteome</keyword>
<evidence type="ECO:0000256" key="4">
    <source>
        <dbReference type="ARBA" id="ARBA00022801"/>
    </source>
</evidence>
<name>A0A9X2I448_9BACI</name>
<dbReference type="Gene3D" id="3.90.950.10">
    <property type="match status" value="1"/>
</dbReference>
<evidence type="ECO:0000256" key="10">
    <source>
        <dbReference type="ARBA" id="ARBA00060855"/>
    </source>
</evidence>
<keyword evidence="7 11" id="KW-0464">Manganese</keyword>
<reference evidence="13" key="1">
    <citation type="submission" date="2022-02" db="EMBL/GenBank/DDBJ databases">
        <title>Halalkalibacter sp. nov. isolated from Lonar Lake, India.</title>
        <authorList>
            <person name="Joshi A."/>
            <person name="Thite S."/>
            <person name="Lodha T."/>
        </authorList>
    </citation>
    <scope>NUCLEOTIDE SEQUENCE</scope>
    <source>
        <strain evidence="13">MEB205</strain>
    </source>
</reference>
<comment type="caution">
    <text evidence="13">The sequence shown here is derived from an EMBL/GenBank/DDBJ whole genome shotgun (WGS) entry which is preliminary data.</text>
</comment>
<dbReference type="InterPro" id="IPR029001">
    <property type="entry name" value="ITPase-like_fam"/>
</dbReference>
<comment type="cofactor">
    <cofactor evidence="11">
        <name>Mg(2+)</name>
        <dbReference type="ChEBI" id="CHEBI:18420"/>
    </cofactor>
    <cofactor evidence="11">
        <name>Mn(2+)</name>
        <dbReference type="ChEBI" id="CHEBI:29035"/>
    </cofactor>
    <text evidence="11">Binds 1 divalent metal cation per subunit; can use either Mg(2+) or Mn(2+).</text>
</comment>
<feature type="domain" description="Non-canonical purine NTP phosphatase/PRRC1" evidence="12">
    <location>
        <begin position="6"/>
        <end position="157"/>
    </location>
</feature>
<dbReference type="GO" id="GO:0046872">
    <property type="term" value="F:metal ion binding"/>
    <property type="evidence" value="ECO:0007669"/>
    <property type="project" value="UniProtKB-KW"/>
</dbReference>
<dbReference type="HAMAP" id="MF_00648">
    <property type="entry name" value="Non_canon_purine_NTPase_YjjX"/>
    <property type="match status" value="1"/>
</dbReference>
<evidence type="ECO:0000256" key="6">
    <source>
        <dbReference type="ARBA" id="ARBA00023080"/>
    </source>
</evidence>
<dbReference type="Proteomes" id="UP001139150">
    <property type="component" value="Unassembled WGS sequence"/>
</dbReference>
<dbReference type="NCBIfam" id="NF002850">
    <property type="entry name" value="PRK03114.1"/>
    <property type="match status" value="1"/>
</dbReference>
<dbReference type="SUPFAM" id="SSF52972">
    <property type="entry name" value="ITPase-like"/>
    <property type="match status" value="1"/>
</dbReference>
<evidence type="ECO:0000256" key="5">
    <source>
        <dbReference type="ARBA" id="ARBA00022842"/>
    </source>
</evidence>
<evidence type="ECO:0000256" key="9">
    <source>
        <dbReference type="ARBA" id="ARBA00048781"/>
    </source>
</evidence>
<dbReference type="FunFam" id="3.90.950.10:FF:000002">
    <property type="entry name" value="Inosine/xanthosine triphosphatase"/>
    <property type="match status" value="1"/>
</dbReference>
<evidence type="ECO:0000256" key="1">
    <source>
        <dbReference type="ARBA" id="ARBA00001936"/>
    </source>
</evidence>
<dbReference type="PANTHER" id="PTHR34699:SF2">
    <property type="entry name" value="NON-CANONICAL PURINE NTP PHOSPHATASE_PRRC1 DOMAIN-CONTAINING PROTEIN"/>
    <property type="match status" value="1"/>
</dbReference>
<evidence type="ECO:0000256" key="2">
    <source>
        <dbReference type="ARBA" id="ARBA00022723"/>
    </source>
</evidence>
<evidence type="ECO:0000313" key="14">
    <source>
        <dbReference type="Proteomes" id="UP001139150"/>
    </source>
</evidence>
<gene>
    <name evidence="13" type="ORF">MF646_12010</name>
</gene>
<comment type="catalytic activity">
    <reaction evidence="8 11">
        <text>ITP + H2O = IDP + phosphate + H(+)</text>
        <dbReference type="Rhea" id="RHEA:28330"/>
        <dbReference type="ChEBI" id="CHEBI:15377"/>
        <dbReference type="ChEBI" id="CHEBI:15378"/>
        <dbReference type="ChEBI" id="CHEBI:43474"/>
        <dbReference type="ChEBI" id="CHEBI:58280"/>
        <dbReference type="ChEBI" id="CHEBI:61402"/>
        <dbReference type="EC" id="3.6.1.73"/>
    </reaction>
</comment>
<keyword evidence="5 11" id="KW-0460">Magnesium</keyword>